<sequence>MSYSERDKYGMYKDTASHAGPGPSLMGADTLLGDGVVNAGNEDLGDIKEIMLDMNTGQVAYVVLAFGGFLGMGEKLFAVPWQALHLDTVNKRFVLDVEKARLKNAPGFNKDAWPNMADEQWAHAVHSFYGTDPNRSGGPSMGPDVAARGMPGGAGSMSGMGAGMGGLGAGHAGGTAATGAGVASGVGGGAGAGDLGSGSGISTDPRAGNQGDDKDLSKIRGSNIG</sequence>
<dbReference type="EMBL" id="JBHSMZ010000004">
    <property type="protein sequence ID" value="MFC5548078.1"/>
    <property type="molecule type" value="Genomic_DNA"/>
</dbReference>
<name>A0ABW0RXX5_9BURK</name>
<gene>
    <name evidence="3" type="ORF">ACFPO9_06070</name>
</gene>
<dbReference type="PANTHER" id="PTHR36505:SF1">
    <property type="entry name" value="BLR1072 PROTEIN"/>
    <property type="match status" value="1"/>
</dbReference>
<feature type="compositionally biased region" description="Gly residues" evidence="1">
    <location>
        <begin position="182"/>
        <end position="199"/>
    </location>
</feature>
<organism evidence="3 4">
    <name type="scientific">Massilia aerilata</name>
    <dbReference type="NCBI Taxonomy" id="453817"/>
    <lineage>
        <taxon>Bacteria</taxon>
        <taxon>Pseudomonadati</taxon>
        <taxon>Pseudomonadota</taxon>
        <taxon>Betaproteobacteria</taxon>
        <taxon>Burkholderiales</taxon>
        <taxon>Oxalobacteraceae</taxon>
        <taxon>Telluria group</taxon>
        <taxon>Massilia</taxon>
    </lineage>
</organism>
<evidence type="ECO:0000256" key="1">
    <source>
        <dbReference type="SAM" id="MobiDB-lite"/>
    </source>
</evidence>
<dbReference type="Gene3D" id="2.30.30.240">
    <property type="entry name" value="PRC-barrel domain"/>
    <property type="match status" value="1"/>
</dbReference>
<feature type="region of interest" description="Disordered" evidence="1">
    <location>
        <begin position="179"/>
        <end position="225"/>
    </location>
</feature>
<dbReference type="SUPFAM" id="SSF50346">
    <property type="entry name" value="PRC-barrel domain"/>
    <property type="match status" value="1"/>
</dbReference>
<dbReference type="PANTHER" id="PTHR36505">
    <property type="entry name" value="BLR1072 PROTEIN"/>
    <property type="match status" value="1"/>
</dbReference>
<evidence type="ECO:0000313" key="3">
    <source>
        <dbReference type="EMBL" id="MFC5548078.1"/>
    </source>
</evidence>
<dbReference type="Pfam" id="PF05239">
    <property type="entry name" value="PRC"/>
    <property type="match status" value="1"/>
</dbReference>
<feature type="region of interest" description="Disordered" evidence="1">
    <location>
        <begin position="130"/>
        <end position="152"/>
    </location>
</feature>
<comment type="caution">
    <text evidence="3">The sequence shown here is derived from an EMBL/GenBank/DDBJ whole genome shotgun (WGS) entry which is preliminary data.</text>
</comment>
<evidence type="ECO:0000313" key="4">
    <source>
        <dbReference type="Proteomes" id="UP001596086"/>
    </source>
</evidence>
<proteinExistence type="predicted"/>
<accession>A0ABW0RXX5</accession>
<evidence type="ECO:0000259" key="2">
    <source>
        <dbReference type="Pfam" id="PF05239"/>
    </source>
</evidence>
<protein>
    <submittedName>
        <fullName evidence="3">PRC-barrel domain-containing protein</fullName>
    </submittedName>
</protein>
<reference evidence="4" key="1">
    <citation type="journal article" date="2019" name="Int. J. Syst. Evol. Microbiol.">
        <title>The Global Catalogue of Microorganisms (GCM) 10K type strain sequencing project: providing services to taxonomists for standard genome sequencing and annotation.</title>
        <authorList>
            <consortium name="The Broad Institute Genomics Platform"/>
            <consortium name="The Broad Institute Genome Sequencing Center for Infectious Disease"/>
            <person name="Wu L."/>
            <person name="Ma J."/>
        </authorList>
    </citation>
    <scope>NUCLEOTIDE SEQUENCE [LARGE SCALE GENOMIC DNA]</scope>
    <source>
        <strain evidence="4">CGMCC 4.5798</strain>
    </source>
</reference>
<keyword evidence="4" id="KW-1185">Reference proteome</keyword>
<feature type="domain" description="PRC-barrel" evidence="2">
    <location>
        <begin position="26"/>
        <end position="100"/>
    </location>
</feature>
<dbReference type="RefSeq" id="WP_379768451.1">
    <property type="nucleotide sequence ID" value="NZ_JBHSMZ010000004.1"/>
</dbReference>
<dbReference type="InterPro" id="IPR027275">
    <property type="entry name" value="PRC-brl_dom"/>
</dbReference>
<dbReference type="Proteomes" id="UP001596086">
    <property type="component" value="Unassembled WGS sequence"/>
</dbReference>
<dbReference type="InterPro" id="IPR011033">
    <property type="entry name" value="PRC_barrel-like_sf"/>
</dbReference>